<dbReference type="CDD" id="cd07018">
    <property type="entry name" value="S49_SppA_67K_type"/>
    <property type="match status" value="1"/>
</dbReference>
<dbReference type="GeneID" id="88768364"/>
<dbReference type="PANTHER" id="PTHR33209:SF1">
    <property type="entry name" value="PEPTIDASE S49 DOMAIN-CONTAINING PROTEIN"/>
    <property type="match status" value="1"/>
</dbReference>
<evidence type="ECO:0000256" key="6">
    <source>
        <dbReference type="ARBA" id="ARBA00023136"/>
    </source>
</evidence>
<dbReference type="EC" id="3.4.21.-" evidence="7"/>
<dbReference type="InterPro" id="IPR029045">
    <property type="entry name" value="ClpP/crotonase-like_dom_sf"/>
</dbReference>
<keyword evidence="3 7" id="KW-0645">Protease</keyword>
<feature type="domain" description="Peptidase S49" evidence="10">
    <location>
        <begin position="375"/>
        <end position="524"/>
    </location>
</feature>
<feature type="transmembrane region" description="Helical" evidence="9">
    <location>
        <begin position="12"/>
        <end position="39"/>
    </location>
</feature>
<gene>
    <name evidence="11" type="ORF">CWATWH0003_5009</name>
</gene>
<dbReference type="InterPro" id="IPR047272">
    <property type="entry name" value="S49_SppA_C"/>
</dbReference>
<dbReference type="PATRIC" id="fig|423471.3.peg.4695"/>
<evidence type="ECO:0000256" key="2">
    <source>
        <dbReference type="ARBA" id="ARBA00008683"/>
    </source>
</evidence>
<keyword evidence="7" id="KW-1003">Cell membrane</keyword>
<dbReference type="SUPFAM" id="SSF52096">
    <property type="entry name" value="ClpP/crotonase"/>
    <property type="match status" value="2"/>
</dbReference>
<evidence type="ECO:0000256" key="4">
    <source>
        <dbReference type="ARBA" id="ARBA00022801"/>
    </source>
</evidence>
<evidence type="ECO:0000313" key="12">
    <source>
        <dbReference type="Proteomes" id="UP000003477"/>
    </source>
</evidence>
<dbReference type="GO" id="GO:0008236">
    <property type="term" value="F:serine-type peptidase activity"/>
    <property type="evidence" value="ECO:0007669"/>
    <property type="project" value="UniProtKB-KW"/>
</dbReference>
<evidence type="ECO:0000256" key="3">
    <source>
        <dbReference type="ARBA" id="ARBA00022670"/>
    </source>
</evidence>
<dbReference type="RefSeq" id="WP_007312800.1">
    <property type="nucleotide sequence ID" value="NZ_AESD01000744.1"/>
</dbReference>
<evidence type="ECO:0000256" key="8">
    <source>
        <dbReference type="PIRSR" id="PIRSR001217-1"/>
    </source>
</evidence>
<keyword evidence="6 7" id="KW-0472">Membrane</keyword>
<dbReference type="InterPro" id="IPR004634">
    <property type="entry name" value="Pept_S49_pIV"/>
</dbReference>
<dbReference type="Proteomes" id="UP000003477">
    <property type="component" value="Unassembled WGS sequence"/>
</dbReference>
<dbReference type="NCBIfam" id="TIGR00705">
    <property type="entry name" value="SppA_67K"/>
    <property type="match status" value="1"/>
</dbReference>
<evidence type="ECO:0000256" key="7">
    <source>
        <dbReference type="PIRNR" id="PIRNR001217"/>
    </source>
</evidence>
<dbReference type="Pfam" id="PF01343">
    <property type="entry name" value="Peptidase_S49"/>
    <property type="match status" value="2"/>
</dbReference>
<protein>
    <recommendedName>
        <fullName evidence="7">Protease 4</fullName>
        <ecNumber evidence="7">3.4.21.-</ecNumber>
    </recommendedName>
    <alternativeName>
        <fullName evidence="7">Endopeptidase IV</fullName>
    </alternativeName>
    <alternativeName>
        <fullName evidence="7">Protease IV</fullName>
    </alternativeName>
    <alternativeName>
        <fullName evidence="7">Signal peptide peptidase</fullName>
    </alternativeName>
</protein>
<feature type="active site" description="Nucleophile" evidence="8">
    <location>
        <position position="390"/>
    </location>
</feature>
<comment type="similarity">
    <text evidence="2 7">Belongs to the peptidase S49 family.</text>
</comment>
<dbReference type="AlphaFoldDB" id="G5JC48"/>
<comment type="subcellular location">
    <subcellularLocation>
        <location evidence="7">Cell inner membrane</location>
    </subcellularLocation>
    <subcellularLocation>
        <location evidence="1">Membrane</location>
    </subcellularLocation>
</comment>
<evidence type="ECO:0000256" key="5">
    <source>
        <dbReference type="ARBA" id="ARBA00022825"/>
    </source>
</evidence>
<dbReference type="InterPro" id="IPR047217">
    <property type="entry name" value="S49_SppA_67K_type_N"/>
</dbReference>
<evidence type="ECO:0000256" key="1">
    <source>
        <dbReference type="ARBA" id="ARBA00004370"/>
    </source>
</evidence>
<dbReference type="InterPro" id="IPR004635">
    <property type="entry name" value="Pept_S49_SppA"/>
</dbReference>
<keyword evidence="9" id="KW-1133">Transmembrane helix</keyword>
<evidence type="ECO:0000256" key="9">
    <source>
        <dbReference type="SAM" id="Phobius"/>
    </source>
</evidence>
<proteinExistence type="inferred from homology"/>
<dbReference type="CDD" id="cd07023">
    <property type="entry name" value="S49_Sppa_N_C"/>
    <property type="match status" value="1"/>
</dbReference>
<evidence type="ECO:0000259" key="10">
    <source>
        <dbReference type="Pfam" id="PF01343"/>
    </source>
</evidence>
<dbReference type="Gene3D" id="3.90.226.10">
    <property type="entry name" value="2-enoyl-CoA Hydratase, Chain A, domain 1"/>
    <property type="match status" value="3"/>
</dbReference>
<keyword evidence="5" id="KW-0720">Serine protease</keyword>
<dbReference type="GO" id="GO:0005886">
    <property type="term" value="C:plasma membrane"/>
    <property type="evidence" value="ECO:0007669"/>
    <property type="project" value="UniProtKB-SubCell"/>
</dbReference>
<feature type="domain" description="Peptidase S49" evidence="10">
    <location>
        <begin position="127"/>
        <end position="276"/>
    </location>
</feature>
<sequence length="596" mass="65924">MNFLKQTLASIIGTLAGLFLFATLGVSSLVILLITLASVDTEPTIKDKSVLVLDLSTEIRDREPMVNISDILSDRQRSVLTLNQVVKNIEKASKDSRIEAIFLDGSNASGGSGYANFAEIREALIKFKESGKKIIAYDVTLTEQEYYLTSLADTLIVHPMGLMELNGIGTEPLFWTGAFDKYGIGVQVVRVGDYKSAVEPYTRTELSAENRQQLQVLLGSIWNNYLQEVGESRQINPNDLQKVADNQGVLVPEEAQNLKLIDQIDYRDKAISILQEITGNQEKSLRQVSFNRYIDIPVTGIANNSSNKKIAVVYLEGSIVDGVGTREQIGASRFEKILRKIREDKQVKAVVLRINSPGGSATGSDIILREVQLIQEKKPVIISMGNVAASGGYWIATGGEHIFAQPNTITGSIGVFGLLFNIQEVANNNGITWDVVKTGKFADLGTVTRPKTEQELAIYQKSVNRVYDLFLEKVAESRDLAKEKVADIAQGRVWSGKTAKNIGLVDSFGGLDAAIQYAVEQAELGTDWEIKSYPSSPRFAGLFVRKTLDEDMKIGNHSVDPLTQEFSEFKEELKVIQNFNDPRGVYSILPFNWQLR</sequence>
<dbReference type="InterPro" id="IPR002142">
    <property type="entry name" value="Peptidase_S49"/>
</dbReference>
<keyword evidence="4 7" id="KW-0378">Hydrolase</keyword>
<dbReference type="NCBIfam" id="TIGR00706">
    <property type="entry name" value="SppA_dom"/>
    <property type="match status" value="1"/>
</dbReference>
<evidence type="ECO:0000313" key="11">
    <source>
        <dbReference type="EMBL" id="EHJ10239.1"/>
    </source>
</evidence>
<dbReference type="GO" id="GO:0006465">
    <property type="term" value="P:signal peptide processing"/>
    <property type="evidence" value="ECO:0007669"/>
    <property type="project" value="InterPro"/>
</dbReference>
<feature type="active site" description="Proton donor/acceptor" evidence="8">
    <location>
        <position position="195"/>
    </location>
</feature>
<accession>G5JC48</accession>
<organism evidence="11 12">
    <name type="scientific">Crocosphaera watsonii WH 0003</name>
    <dbReference type="NCBI Taxonomy" id="423471"/>
    <lineage>
        <taxon>Bacteria</taxon>
        <taxon>Bacillati</taxon>
        <taxon>Cyanobacteriota</taxon>
        <taxon>Cyanophyceae</taxon>
        <taxon>Oscillatoriophycideae</taxon>
        <taxon>Chroococcales</taxon>
        <taxon>Aphanothecaceae</taxon>
        <taxon>Crocosphaera</taxon>
    </lineage>
</organism>
<dbReference type="EMBL" id="AESD01000744">
    <property type="protein sequence ID" value="EHJ10239.1"/>
    <property type="molecule type" value="Genomic_DNA"/>
</dbReference>
<keyword evidence="7" id="KW-0997">Cell inner membrane</keyword>
<dbReference type="PIRSF" id="PIRSF001217">
    <property type="entry name" value="Protease_4_SppA"/>
    <property type="match status" value="1"/>
</dbReference>
<comment type="caution">
    <text evidence="11">The sequence shown here is derived from an EMBL/GenBank/DDBJ whole genome shotgun (WGS) entry which is preliminary data.</text>
</comment>
<reference evidence="11 12" key="1">
    <citation type="journal article" date="2011" name="Front. Microbiol.">
        <title>Two Strains of Crocosphaera watsonii with Highly Conserved Genomes are Distinguished by Strain-Specific Features.</title>
        <authorList>
            <person name="Bench S.R."/>
            <person name="Ilikchyan I.N."/>
            <person name="Tripp H.J."/>
            <person name="Zehr J.P."/>
        </authorList>
    </citation>
    <scope>NUCLEOTIDE SEQUENCE [LARGE SCALE GENOMIC DNA]</scope>
    <source>
        <strain evidence="11 12">WH 0003</strain>
    </source>
</reference>
<keyword evidence="9" id="KW-0812">Transmembrane</keyword>
<dbReference type="PANTHER" id="PTHR33209">
    <property type="entry name" value="PROTEASE 4"/>
    <property type="match status" value="1"/>
</dbReference>
<name>G5JC48_CROWT</name>